<dbReference type="PANTHER" id="PTHR43547:SF2">
    <property type="entry name" value="HYBRID SIGNAL TRANSDUCTION HISTIDINE KINASE C"/>
    <property type="match status" value="1"/>
</dbReference>
<comment type="catalytic activity">
    <reaction evidence="1">
        <text>ATP + protein L-histidine = ADP + protein N-phospho-L-histidine.</text>
        <dbReference type="EC" id="2.7.13.3"/>
    </reaction>
</comment>
<keyword evidence="3" id="KW-0597">Phosphoprotein</keyword>
<dbReference type="SMART" id="SM00387">
    <property type="entry name" value="HATPase_c"/>
    <property type="match status" value="1"/>
</dbReference>
<dbReference type="InterPro" id="IPR005467">
    <property type="entry name" value="His_kinase_dom"/>
</dbReference>
<dbReference type="InterPro" id="IPR003594">
    <property type="entry name" value="HATPase_dom"/>
</dbReference>
<dbReference type="Gene3D" id="3.30.565.10">
    <property type="entry name" value="Histidine kinase-like ATPase, C-terminal domain"/>
    <property type="match status" value="1"/>
</dbReference>
<dbReference type="EMBL" id="JANRMI010000004">
    <property type="protein sequence ID" value="MDG0817733.1"/>
    <property type="molecule type" value="Genomic_DNA"/>
</dbReference>
<dbReference type="InterPro" id="IPR036890">
    <property type="entry name" value="HATPase_C_sf"/>
</dbReference>
<evidence type="ECO:0000313" key="8">
    <source>
        <dbReference type="Proteomes" id="UP001152321"/>
    </source>
</evidence>
<feature type="domain" description="Histidine kinase" evidence="6">
    <location>
        <begin position="199"/>
        <end position="422"/>
    </location>
</feature>
<evidence type="ECO:0000259" key="6">
    <source>
        <dbReference type="PROSITE" id="PS50109"/>
    </source>
</evidence>
<feature type="transmembrane region" description="Helical" evidence="5">
    <location>
        <begin position="21"/>
        <end position="39"/>
    </location>
</feature>
<feature type="coiled-coil region" evidence="4">
    <location>
        <begin position="176"/>
        <end position="203"/>
    </location>
</feature>
<accession>A0ABT6DLI0</accession>
<gene>
    <name evidence="7" type="ORF">NWE73_15235</name>
</gene>
<organism evidence="7 8">
    <name type="scientific">Bdellovibrio svalbardensis</name>
    <dbReference type="NCBI Taxonomy" id="2972972"/>
    <lineage>
        <taxon>Bacteria</taxon>
        <taxon>Pseudomonadati</taxon>
        <taxon>Bdellovibrionota</taxon>
        <taxon>Bdellovibrionia</taxon>
        <taxon>Bdellovibrionales</taxon>
        <taxon>Pseudobdellovibrionaceae</taxon>
        <taxon>Bdellovibrio</taxon>
    </lineage>
</organism>
<keyword evidence="5" id="KW-0472">Membrane</keyword>
<evidence type="ECO:0000256" key="2">
    <source>
        <dbReference type="ARBA" id="ARBA00012438"/>
    </source>
</evidence>
<evidence type="ECO:0000256" key="3">
    <source>
        <dbReference type="ARBA" id="ARBA00022553"/>
    </source>
</evidence>
<dbReference type="RefSeq" id="WP_277579204.1">
    <property type="nucleotide sequence ID" value="NZ_JANRMI010000004.1"/>
</dbReference>
<keyword evidence="7" id="KW-0418">Kinase</keyword>
<evidence type="ECO:0000256" key="5">
    <source>
        <dbReference type="SAM" id="Phobius"/>
    </source>
</evidence>
<feature type="transmembrane region" description="Helical" evidence="5">
    <location>
        <begin position="45"/>
        <end position="64"/>
    </location>
</feature>
<dbReference type="PANTHER" id="PTHR43547">
    <property type="entry name" value="TWO-COMPONENT HISTIDINE KINASE"/>
    <property type="match status" value="1"/>
</dbReference>
<dbReference type="PRINTS" id="PR00344">
    <property type="entry name" value="BCTRLSENSOR"/>
</dbReference>
<name>A0ABT6DLI0_9BACT</name>
<dbReference type="Proteomes" id="UP001152321">
    <property type="component" value="Unassembled WGS sequence"/>
</dbReference>
<dbReference type="GO" id="GO:0016301">
    <property type="term" value="F:kinase activity"/>
    <property type="evidence" value="ECO:0007669"/>
    <property type="project" value="UniProtKB-KW"/>
</dbReference>
<comment type="caution">
    <text evidence="7">The sequence shown here is derived from an EMBL/GenBank/DDBJ whole genome shotgun (WGS) entry which is preliminary data.</text>
</comment>
<dbReference type="Pfam" id="PF02518">
    <property type="entry name" value="HATPase_c"/>
    <property type="match status" value="1"/>
</dbReference>
<evidence type="ECO:0000313" key="7">
    <source>
        <dbReference type="EMBL" id="MDG0817733.1"/>
    </source>
</evidence>
<evidence type="ECO:0000256" key="4">
    <source>
        <dbReference type="SAM" id="Coils"/>
    </source>
</evidence>
<sequence>MFEFRITAEEAQQKRLKYLKVLYIISFTIPVIYFFKFNFEYKVHQYNTILISMWLALVVIPPFILYKLKEYVYAAATVIGFAAAIVTFFLYVSGGVDAPGIFWLAAFPLAMAILLGVRGAIVGYFTVVGVMLFFWYLKANGLGPNVIADHGNYSFEKSFNLIVFLLFSAITTHLYINGEQKYAKKLQEQNNNVENLLRVLLHDVANTLSSMTYNLVKAREDQDLAPANSELDKMERAVADINSLLTQVRHLKSVKDGKTDILFKPISIAFVLNEVFEKIESIANQKGIKLALDLSREKMFVNSEKTILSNVVLLNLLSNAVKFSHPGDRIDLRAYSKDSEAVIEIQDYGVGMPEPLVAQIFSLNARTTRSGTHGEKGTGYGMPLVKEYLQMMGGTIDVSSREEPYLQHPRGTKITLKIPLAQ</sequence>
<keyword evidence="4" id="KW-0175">Coiled coil</keyword>
<dbReference type="EC" id="2.7.13.3" evidence="2"/>
<keyword evidence="8" id="KW-1185">Reference proteome</keyword>
<feature type="transmembrane region" description="Helical" evidence="5">
    <location>
        <begin position="71"/>
        <end position="92"/>
    </location>
</feature>
<keyword evidence="5" id="KW-1133">Transmembrane helix</keyword>
<feature type="transmembrane region" description="Helical" evidence="5">
    <location>
        <begin position="158"/>
        <end position="176"/>
    </location>
</feature>
<dbReference type="PROSITE" id="PS50109">
    <property type="entry name" value="HIS_KIN"/>
    <property type="match status" value="1"/>
</dbReference>
<keyword evidence="5" id="KW-0812">Transmembrane</keyword>
<reference evidence="7" key="1">
    <citation type="submission" date="2022-08" db="EMBL/GenBank/DDBJ databases">
        <title>Novel Bdellovibrio Species Isolated from Svalbard: Designation Bdellovibrio svalbardensis.</title>
        <authorList>
            <person name="Mitchell R.J."/>
            <person name="Choi S.Y."/>
        </authorList>
    </citation>
    <scope>NUCLEOTIDE SEQUENCE</scope>
    <source>
        <strain evidence="7">PAP01</strain>
    </source>
</reference>
<proteinExistence type="predicted"/>
<feature type="transmembrane region" description="Helical" evidence="5">
    <location>
        <begin position="121"/>
        <end position="138"/>
    </location>
</feature>
<evidence type="ECO:0000256" key="1">
    <source>
        <dbReference type="ARBA" id="ARBA00000085"/>
    </source>
</evidence>
<keyword evidence="7" id="KW-0808">Transferase</keyword>
<protein>
    <recommendedName>
        <fullName evidence="2">histidine kinase</fullName>
        <ecNumber evidence="2">2.7.13.3</ecNumber>
    </recommendedName>
</protein>
<dbReference type="InterPro" id="IPR004358">
    <property type="entry name" value="Sig_transdc_His_kin-like_C"/>
</dbReference>
<dbReference type="SUPFAM" id="SSF55874">
    <property type="entry name" value="ATPase domain of HSP90 chaperone/DNA topoisomerase II/histidine kinase"/>
    <property type="match status" value="1"/>
</dbReference>